<dbReference type="PANTHER" id="PTHR43401:SF5">
    <property type="entry name" value="ALCOHOL DEHYDROGENASE-RELATED"/>
    <property type="match status" value="1"/>
</dbReference>
<evidence type="ECO:0000256" key="3">
    <source>
        <dbReference type="ARBA" id="ARBA00022833"/>
    </source>
</evidence>
<dbReference type="GO" id="GO:0008270">
    <property type="term" value="F:zinc ion binding"/>
    <property type="evidence" value="ECO:0007669"/>
    <property type="project" value="InterPro"/>
</dbReference>
<protein>
    <submittedName>
        <fullName evidence="7">Alcohol dehydrogenase catalytic domain-containing protein</fullName>
    </submittedName>
</protein>
<dbReference type="Gene3D" id="3.90.180.10">
    <property type="entry name" value="Medium-chain alcohol dehydrogenases, catalytic domain"/>
    <property type="match status" value="1"/>
</dbReference>
<dbReference type="PROSITE" id="PS00059">
    <property type="entry name" value="ADH_ZINC"/>
    <property type="match status" value="1"/>
</dbReference>
<keyword evidence="4" id="KW-0560">Oxidoreductase</keyword>
<evidence type="ECO:0000256" key="4">
    <source>
        <dbReference type="ARBA" id="ARBA00023002"/>
    </source>
</evidence>
<evidence type="ECO:0000259" key="6">
    <source>
        <dbReference type="SMART" id="SM00829"/>
    </source>
</evidence>
<evidence type="ECO:0000256" key="2">
    <source>
        <dbReference type="ARBA" id="ARBA00022723"/>
    </source>
</evidence>
<evidence type="ECO:0000256" key="1">
    <source>
        <dbReference type="ARBA" id="ARBA00001947"/>
    </source>
</evidence>
<keyword evidence="2 5" id="KW-0479">Metal-binding</keyword>
<dbReference type="AlphaFoldDB" id="A0A7K1FQA4"/>
<keyword evidence="8" id="KW-1185">Reference proteome</keyword>
<name>A0A7K1FQA4_9ACTN</name>
<dbReference type="InterPro" id="IPR050129">
    <property type="entry name" value="Zn_alcohol_dh"/>
</dbReference>
<dbReference type="RefSeq" id="WP_154770338.1">
    <property type="nucleotide sequence ID" value="NZ_WLYK01000009.1"/>
</dbReference>
<dbReference type="InterPro" id="IPR020843">
    <property type="entry name" value="ER"/>
</dbReference>
<evidence type="ECO:0000256" key="5">
    <source>
        <dbReference type="RuleBase" id="RU361277"/>
    </source>
</evidence>
<dbReference type="GO" id="GO:0016491">
    <property type="term" value="F:oxidoreductase activity"/>
    <property type="evidence" value="ECO:0007669"/>
    <property type="project" value="UniProtKB-KW"/>
</dbReference>
<evidence type="ECO:0000313" key="7">
    <source>
        <dbReference type="EMBL" id="MTD16328.1"/>
    </source>
</evidence>
<dbReference type="SMART" id="SM00829">
    <property type="entry name" value="PKS_ER"/>
    <property type="match status" value="1"/>
</dbReference>
<dbReference type="SUPFAM" id="SSF50129">
    <property type="entry name" value="GroES-like"/>
    <property type="match status" value="1"/>
</dbReference>
<reference evidence="7 8" key="1">
    <citation type="submission" date="2019-11" db="EMBL/GenBank/DDBJ databases">
        <authorList>
            <person name="Jiang L.-Q."/>
        </authorList>
    </citation>
    <scope>NUCLEOTIDE SEQUENCE [LARGE SCALE GENOMIC DNA]</scope>
    <source>
        <strain evidence="7 8">YIM 132087</strain>
    </source>
</reference>
<accession>A0A7K1FQA4</accession>
<dbReference type="PANTHER" id="PTHR43401">
    <property type="entry name" value="L-THREONINE 3-DEHYDROGENASE"/>
    <property type="match status" value="1"/>
</dbReference>
<dbReference type="EMBL" id="WLYK01000009">
    <property type="protein sequence ID" value="MTD16328.1"/>
    <property type="molecule type" value="Genomic_DNA"/>
</dbReference>
<dbReference type="Pfam" id="PF00107">
    <property type="entry name" value="ADH_zinc_N"/>
    <property type="match status" value="1"/>
</dbReference>
<comment type="caution">
    <text evidence="7">The sequence shown here is derived from an EMBL/GenBank/DDBJ whole genome shotgun (WGS) entry which is preliminary data.</text>
</comment>
<dbReference type="InterPro" id="IPR036291">
    <property type="entry name" value="NAD(P)-bd_dom_sf"/>
</dbReference>
<dbReference type="Proteomes" id="UP000460221">
    <property type="component" value="Unassembled WGS sequence"/>
</dbReference>
<dbReference type="Gene3D" id="3.40.50.720">
    <property type="entry name" value="NAD(P)-binding Rossmann-like Domain"/>
    <property type="match status" value="1"/>
</dbReference>
<dbReference type="InterPro" id="IPR013149">
    <property type="entry name" value="ADH-like_C"/>
</dbReference>
<evidence type="ECO:0000313" key="8">
    <source>
        <dbReference type="Proteomes" id="UP000460221"/>
    </source>
</evidence>
<dbReference type="InterPro" id="IPR011032">
    <property type="entry name" value="GroES-like_sf"/>
</dbReference>
<keyword evidence="3 5" id="KW-0862">Zinc</keyword>
<dbReference type="InterPro" id="IPR013154">
    <property type="entry name" value="ADH-like_N"/>
</dbReference>
<comment type="cofactor">
    <cofactor evidence="1 5">
        <name>Zn(2+)</name>
        <dbReference type="ChEBI" id="CHEBI:29105"/>
    </cofactor>
</comment>
<feature type="domain" description="Enoyl reductase (ER)" evidence="6">
    <location>
        <begin position="14"/>
        <end position="359"/>
    </location>
</feature>
<dbReference type="Pfam" id="PF08240">
    <property type="entry name" value="ADH_N"/>
    <property type="match status" value="1"/>
</dbReference>
<proteinExistence type="inferred from homology"/>
<comment type="similarity">
    <text evidence="5">Belongs to the zinc-containing alcohol dehydrogenase family.</text>
</comment>
<dbReference type="SUPFAM" id="SSF51735">
    <property type="entry name" value="NAD(P)-binding Rossmann-fold domains"/>
    <property type="match status" value="1"/>
</dbReference>
<gene>
    <name evidence="7" type="ORF">GIS00_20515</name>
</gene>
<organism evidence="7 8">
    <name type="scientific">Nakamurella alba</name>
    <dbReference type="NCBI Taxonomy" id="2665158"/>
    <lineage>
        <taxon>Bacteria</taxon>
        <taxon>Bacillati</taxon>
        <taxon>Actinomycetota</taxon>
        <taxon>Actinomycetes</taxon>
        <taxon>Nakamurellales</taxon>
        <taxon>Nakamurellaceae</taxon>
        <taxon>Nakamurella</taxon>
    </lineage>
</organism>
<dbReference type="InterPro" id="IPR002328">
    <property type="entry name" value="ADH_Zn_CS"/>
</dbReference>
<sequence>MPDTYRRAVFTGAGHPIEWRRQPLPRPAEHELVVGVELAGICGTDVHRLAGDVPTDGPVAFGHEAVGRVLEIGDGAGTDRSGRRIRVGDRVLWNPVPACGRCRACTVERTPVRCTRARWPAPADQHSAAGFQEVALLGPDHEFHVLPDDVEEAAAVALGCALPTAIGGFGRLGGIAEQDVVVVQGSGPVGLASTVLAAQSPATRIVVIGTGDARLRAARDLGATATIDLVGTDAGQRARTLLSLTGGRGADVLIEAAGRPGAFVEGLDLLAAGGRYLLMGLFSGTAPATVDAVRWVNRSQHLIGSLGSPTGSFGAAVSVVQRLSQRYDPGRLVSSVFPLADLETAIAHAAGGTAIKTAVSAGPWT</sequence>